<dbReference type="InterPro" id="IPR002885">
    <property type="entry name" value="PPR_rpt"/>
</dbReference>
<dbReference type="Proteomes" id="UP000238479">
    <property type="component" value="Chromosome 2"/>
</dbReference>
<reference evidence="3 4" key="1">
    <citation type="journal article" date="2018" name="Nat. Genet.">
        <title>The Rosa genome provides new insights in the design of modern roses.</title>
        <authorList>
            <person name="Bendahmane M."/>
        </authorList>
    </citation>
    <scope>NUCLEOTIDE SEQUENCE [LARGE SCALE GENOMIC DNA]</scope>
    <source>
        <strain evidence="4">cv. Old Blush</strain>
    </source>
</reference>
<dbReference type="EMBL" id="PDCK01000040">
    <property type="protein sequence ID" value="PRQ52431.1"/>
    <property type="molecule type" value="Genomic_DNA"/>
</dbReference>
<feature type="repeat" description="PPR" evidence="2">
    <location>
        <begin position="76"/>
        <end position="110"/>
    </location>
</feature>
<evidence type="ECO:0000313" key="4">
    <source>
        <dbReference type="Proteomes" id="UP000238479"/>
    </source>
</evidence>
<dbReference type="InterPro" id="IPR011990">
    <property type="entry name" value="TPR-like_helical_dom_sf"/>
</dbReference>
<evidence type="ECO:0000256" key="1">
    <source>
        <dbReference type="ARBA" id="ARBA00022737"/>
    </source>
</evidence>
<dbReference type="GO" id="GO:0009451">
    <property type="term" value="P:RNA modification"/>
    <property type="evidence" value="ECO:0007669"/>
    <property type="project" value="InterPro"/>
</dbReference>
<dbReference type="Pfam" id="PF01535">
    <property type="entry name" value="PPR"/>
    <property type="match status" value="2"/>
</dbReference>
<dbReference type="InterPro" id="IPR046960">
    <property type="entry name" value="PPR_At4g14850-like_plant"/>
</dbReference>
<dbReference type="NCBIfam" id="TIGR00756">
    <property type="entry name" value="PPR"/>
    <property type="match status" value="1"/>
</dbReference>
<dbReference type="Gramene" id="PRQ52431">
    <property type="protein sequence ID" value="PRQ52431"/>
    <property type="gene ID" value="RchiOBHm_Chr2g0155431"/>
</dbReference>
<proteinExistence type="predicted"/>
<dbReference type="AlphaFoldDB" id="A0A2P6S180"/>
<dbReference type="PROSITE" id="PS51375">
    <property type="entry name" value="PPR"/>
    <property type="match status" value="1"/>
</dbReference>
<keyword evidence="4" id="KW-1185">Reference proteome</keyword>
<keyword evidence="1" id="KW-0677">Repeat</keyword>
<dbReference type="Gene3D" id="1.25.40.10">
    <property type="entry name" value="Tetratricopeptide repeat domain"/>
    <property type="match status" value="1"/>
</dbReference>
<organism evidence="3 4">
    <name type="scientific">Rosa chinensis</name>
    <name type="common">China rose</name>
    <dbReference type="NCBI Taxonomy" id="74649"/>
    <lineage>
        <taxon>Eukaryota</taxon>
        <taxon>Viridiplantae</taxon>
        <taxon>Streptophyta</taxon>
        <taxon>Embryophyta</taxon>
        <taxon>Tracheophyta</taxon>
        <taxon>Spermatophyta</taxon>
        <taxon>Magnoliopsida</taxon>
        <taxon>eudicotyledons</taxon>
        <taxon>Gunneridae</taxon>
        <taxon>Pentapetalae</taxon>
        <taxon>rosids</taxon>
        <taxon>fabids</taxon>
        <taxon>Rosales</taxon>
        <taxon>Rosaceae</taxon>
        <taxon>Rosoideae</taxon>
        <taxon>Rosoideae incertae sedis</taxon>
        <taxon>Rosa</taxon>
    </lineage>
</organism>
<dbReference type="STRING" id="74649.A0A2P6S180"/>
<dbReference type="GO" id="GO:0003723">
    <property type="term" value="F:RNA binding"/>
    <property type="evidence" value="ECO:0007669"/>
    <property type="project" value="InterPro"/>
</dbReference>
<name>A0A2P6S180_ROSCH</name>
<protein>
    <submittedName>
        <fullName evidence="3">Putative pentatricopeptide</fullName>
    </submittedName>
</protein>
<evidence type="ECO:0000313" key="3">
    <source>
        <dbReference type="EMBL" id="PRQ52431.1"/>
    </source>
</evidence>
<comment type="caution">
    <text evidence="3">The sequence shown here is derived from an EMBL/GenBank/DDBJ whole genome shotgun (WGS) entry which is preliminary data.</text>
</comment>
<sequence>MSLRSVVIPASCIRAPLECHPLSVVRIDECLSSLDFALIVEKNENFSSRRPAMNSVHCLETIEDARELFLKMPERNIVSWKTLISTLVLNGQEEKALEVSNAMILEGMVPTHFTLAILFSVCERWLDVEKGRKCHSLGMGGLKQMDKIAEALEMFKLMCRRGVSIYSASSFVDIEKDPSSVALTLLKAIIKLKLVVSEMYDPLIRVAELMVTRQQRLWGAAAQALGLLVEIKVMKKGFHKHFNSVLQVTESILQSAIDAVTHGSLHKIAIPLWKYVFYSSVMLKKISESIP</sequence>
<gene>
    <name evidence="3" type="ORF">RchiOBHm_Chr2g0155431</name>
</gene>
<dbReference type="PANTHER" id="PTHR24015">
    <property type="entry name" value="OS07G0578800 PROTEIN-RELATED"/>
    <property type="match status" value="1"/>
</dbReference>
<accession>A0A2P6S180</accession>
<evidence type="ECO:0000256" key="2">
    <source>
        <dbReference type="PROSITE-ProRule" id="PRU00708"/>
    </source>
</evidence>